<evidence type="ECO:0000259" key="8">
    <source>
        <dbReference type="PROSITE" id="PS50156"/>
    </source>
</evidence>
<dbReference type="SUPFAM" id="SSF82866">
    <property type="entry name" value="Multidrug efflux transporter AcrB transmembrane domain"/>
    <property type="match status" value="2"/>
</dbReference>
<protein>
    <submittedName>
        <fullName evidence="9">MMPL family transporter</fullName>
    </submittedName>
</protein>
<keyword evidence="5 7" id="KW-1133">Transmembrane helix</keyword>
<dbReference type="EMBL" id="WRPP01000001">
    <property type="protein sequence ID" value="MVU75905.1"/>
    <property type="molecule type" value="Genomic_DNA"/>
</dbReference>
<keyword evidence="3" id="KW-1003">Cell membrane</keyword>
<dbReference type="PROSITE" id="PS50156">
    <property type="entry name" value="SSD"/>
    <property type="match status" value="1"/>
</dbReference>
<keyword evidence="10" id="KW-1185">Reference proteome</keyword>
<feature type="transmembrane region" description="Helical" evidence="7">
    <location>
        <begin position="276"/>
        <end position="297"/>
    </location>
</feature>
<dbReference type="GO" id="GO:0005886">
    <property type="term" value="C:plasma membrane"/>
    <property type="evidence" value="ECO:0007669"/>
    <property type="project" value="UniProtKB-SubCell"/>
</dbReference>
<gene>
    <name evidence="9" type="ORF">GPX89_01445</name>
</gene>
<evidence type="ECO:0000256" key="3">
    <source>
        <dbReference type="ARBA" id="ARBA00022475"/>
    </source>
</evidence>
<accession>A0A7K1UNH9</accession>
<feature type="transmembrane region" description="Helical" evidence="7">
    <location>
        <begin position="639"/>
        <end position="658"/>
    </location>
</feature>
<proteinExistence type="inferred from homology"/>
<sequence length="730" mass="76733">MVRFVVRRHRAVLIVAAVLAVLAGSASTTLFGKLQGGGYFDPSAESSAAADALRDHFGQGAPNLVLLVDTGKTVDDAESARTATGLVQRLQAEPDITGVMSYWTSGQLPALRDKSGRQGLIVGTIMGDETRVDRRIAELAPEFGGTHDGIEVRVGGYAMMMHETVRQGQKDVAAGEGVAFPLTLIALLVVFGTVVGAALPLVTGTVTTMLTMGVLWLVAEFTELSSTATNVASLLGLGLAIDYSLLIVNRYREELVTAADPRAALIATMGSAGRTVAFSALTVAVALSSMLIFPLLAVRSIGYAGIAVAFTAAAVSLTVLPATLLVAGDRIDRFRIGRKRLSGSDSRALDQGLWHRLAMMVMRRPIPVAVVTVALLLALGTPFLRFHPGFPDYRSMPAGSSARQVAETVQRDFDAAELSGLFVVLPDGKRGVAEYAAALSSLDDVARVDTATGSYVKGALAIPATAAHQRFETDDAAYLSVVPATTDRRAVDAVIRAVRATPAPSRALVGGVDAANMDAIHVLTARAPYALGFVVIAMGLLLFLLTGSVLVPVLAIVLSALSLTATFGALVWIFQEGRLSGLLGFTPTGDLSAVVPVMLFAVAFGLAMDYQVFLLSRIREEYENTGDATASVAIGLERIGRIVTAAAVLISIVFLGFLASDITFMKAFGIGLPLAVLADATVVRGFLLPATLRLGGRWTWWAPRPLRRVHSRFGLRESGSAPAEVAVVPS</sequence>
<dbReference type="InterPro" id="IPR000731">
    <property type="entry name" value="SSD"/>
</dbReference>
<reference evidence="9 10" key="1">
    <citation type="submission" date="2019-12" db="EMBL/GenBank/DDBJ databases">
        <title>Nocardia sp. nov. ET3-3 isolated from soil.</title>
        <authorList>
            <person name="Kanchanasin P."/>
            <person name="Tanasupawat S."/>
            <person name="Yuki M."/>
            <person name="Kudo T."/>
        </authorList>
    </citation>
    <scope>NUCLEOTIDE SEQUENCE [LARGE SCALE GENOMIC DNA]</scope>
    <source>
        <strain evidence="9 10">ET3-3</strain>
    </source>
</reference>
<evidence type="ECO:0000256" key="5">
    <source>
        <dbReference type="ARBA" id="ARBA00022989"/>
    </source>
</evidence>
<comment type="similarity">
    <text evidence="2">Belongs to the resistance-nodulation-cell division (RND) (TC 2.A.6) family. MmpL subfamily.</text>
</comment>
<feature type="transmembrane region" description="Helical" evidence="7">
    <location>
        <begin position="594"/>
        <end position="618"/>
    </location>
</feature>
<evidence type="ECO:0000256" key="1">
    <source>
        <dbReference type="ARBA" id="ARBA00004651"/>
    </source>
</evidence>
<comment type="caution">
    <text evidence="9">The sequence shown here is derived from an EMBL/GenBank/DDBJ whole genome shotgun (WGS) entry which is preliminary data.</text>
</comment>
<name>A0A7K1UNH9_9NOCA</name>
<evidence type="ECO:0000256" key="6">
    <source>
        <dbReference type="ARBA" id="ARBA00023136"/>
    </source>
</evidence>
<dbReference type="RefSeq" id="WP_328601409.1">
    <property type="nucleotide sequence ID" value="NZ_WRPP01000001.1"/>
</dbReference>
<keyword evidence="6 7" id="KW-0472">Membrane</keyword>
<feature type="transmembrane region" description="Helical" evidence="7">
    <location>
        <begin position="527"/>
        <end position="546"/>
    </location>
</feature>
<feature type="transmembrane region" description="Helical" evidence="7">
    <location>
        <begin position="553"/>
        <end position="574"/>
    </location>
</feature>
<evidence type="ECO:0000256" key="2">
    <source>
        <dbReference type="ARBA" id="ARBA00010157"/>
    </source>
</evidence>
<feature type="transmembrane region" description="Helical" evidence="7">
    <location>
        <begin position="303"/>
        <end position="328"/>
    </location>
</feature>
<feature type="transmembrane region" description="Helical" evidence="7">
    <location>
        <begin position="366"/>
        <end position="386"/>
    </location>
</feature>
<evidence type="ECO:0000313" key="10">
    <source>
        <dbReference type="Proteomes" id="UP000466794"/>
    </source>
</evidence>
<dbReference type="Proteomes" id="UP000466794">
    <property type="component" value="Unassembled WGS sequence"/>
</dbReference>
<dbReference type="PANTHER" id="PTHR33406:SF11">
    <property type="entry name" value="MEMBRANE PROTEIN SCO6666-RELATED"/>
    <property type="match status" value="1"/>
</dbReference>
<dbReference type="AlphaFoldDB" id="A0A7K1UNH9"/>
<organism evidence="9 10">
    <name type="scientific">Nocardia terrae</name>
    <dbReference type="NCBI Taxonomy" id="2675851"/>
    <lineage>
        <taxon>Bacteria</taxon>
        <taxon>Bacillati</taxon>
        <taxon>Actinomycetota</taxon>
        <taxon>Actinomycetes</taxon>
        <taxon>Mycobacteriales</taxon>
        <taxon>Nocardiaceae</taxon>
        <taxon>Nocardia</taxon>
    </lineage>
</organism>
<dbReference type="InterPro" id="IPR050545">
    <property type="entry name" value="Mycobact_MmpL"/>
</dbReference>
<dbReference type="Pfam" id="PF03176">
    <property type="entry name" value="MMPL"/>
    <property type="match status" value="2"/>
</dbReference>
<evidence type="ECO:0000256" key="4">
    <source>
        <dbReference type="ARBA" id="ARBA00022692"/>
    </source>
</evidence>
<dbReference type="Gene3D" id="1.20.1640.10">
    <property type="entry name" value="Multidrug efflux transporter AcrB transmembrane domain"/>
    <property type="match status" value="2"/>
</dbReference>
<dbReference type="InterPro" id="IPR004869">
    <property type="entry name" value="MMPL_dom"/>
</dbReference>
<comment type="subcellular location">
    <subcellularLocation>
        <location evidence="1">Cell membrane</location>
        <topology evidence="1">Multi-pass membrane protein</topology>
    </subcellularLocation>
</comment>
<evidence type="ECO:0000256" key="7">
    <source>
        <dbReference type="SAM" id="Phobius"/>
    </source>
</evidence>
<feature type="transmembrane region" description="Helical" evidence="7">
    <location>
        <begin position="172"/>
        <end position="191"/>
    </location>
</feature>
<keyword evidence="4 7" id="KW-0812">Transmembrane</keyword>
<feature type="domain" description="SSD" evidence="8">
    <location>
        <begin position="201"/>
        <end position="326"/>
    </location>
</feature>
<dbReference type="PANTHER" id="PTHR33406">
    <property type="entry name" value="MEMBRANE PROTEIN MJ1562-RELATED"/>
    <property type="match status" value="1"/>
</dbReference>
<evidence type="ECO:0000313" key="9">
    <source>
        <dbReference type="EMBL" id="MVU75905.1"/>
    </source>
</evidence>